<dbReference type="Pfam" id="PF14332">
    <property type="entry name" value="DUF4388"/>
    <property type="match status" value="1"/>
</dbReference>
<dbReference type="Gene3D" id="3.40.50.2300">
    <property type="match status" value="1"/>
</dbReference>
<dbReference type="CDD" id="cd00156">
    <property type="entry name" value="REC"/>
    <property type="match status" value="1"/>
</dbReference>
<gene>
    <name evidence="4" type="ordered locus">GM21_0753</name>
</gene>
<dbReference type="PROSITE" id="PS50110">
    <property type="entry name" value="RESPONSE_REGULATORY"/>
    <property type="match status" value="1"/>
</dbReference>
<accession>C6E0Y7</accession>
<feature type="modified residue" description="4-aspartylphosphate" evidence="1">
    <location>
        <position position="316"/>
    </location>
</feature>
<evidence type="ECO:0000313" key="4">
    <source>
        <dbReference type="EMBL" id="ACT16827.1"/>
    </source>
</evidence>
<organism evidence="4">
    <name type="scientific">Geobacter sp. (strain M21)</name>
    <dbReference type="NCBI Taxonomy" id="443144"/>
    <lineage>
        <taxon>Bacteria</taxon>
        <taxon>Pseudomonadati</taxon>
        <taxon>Thermodesulfobacteriota</taxon>
        <taxon>Desulfuromonadia</taxon>
        <taxon>Geobacterales</taxon>
        <taxon>Geobacteraceae</taxon>
        <taxon>Geobacter</taxon>
    </lineage>
</organism>
<proteinExistence type="predicted"/>
<feature type="region of interest" description="Disordered" evidence="2">
    <location>
        <begin position="202"/>
        <end position="263"/>
    </location>
</feature>
<dbReference type="AlphaFoldDB" id="C6E0Y7"/>
<dbReference type="Gene3D" id="3.30.450.40">
    <property type="match status" value="1"/>
</dbReference>
<dbReference type="Pfam" id="PF00072">
    <property type="entry name" value="Response_reg"/>
    <property type="match status" value="1"/>
</dbReference>
<feature type="compositionally biased region" description="Pro residues" evidence="2">
    <location>
        <begin position="210"/>
        <end position="219"/>
    </location>
</feature>
<dbReference type="SUPFAM" id="SSF55781">
    <property type="entry name" value="GAF domain-like"/>
    <property type="match status" value="1"/>
</dbReference>
<dbReference type="InterPro" id="IPR025497">
    <property type="entry name" value="PatA-like_N"/>
</dbReference>
<name>C6E0Y7_GEOSM</name>
<dbReference type="STRING" id="443144.GM21_0753"/>
<dbReference type="PANTHER" id="PTHR36304:SF4">
    <property type="entry name" value="DUF4388 DOMAIN-CONTAINING PROTEIN"/>
    <property type="match status" value="1"/>
</dbReference>
<dbReference type="HOGENOM" id="CLU_508843_0_0_7"/>
<dbReference type="InterPro" id="IPR011006">
    <property type="entry name" value="CheY-like_superfamily"/>
</dbReference>
<dbReference type="eggNOG" id="COG0745">
    <property type="taxonomic scope" value="Bacteria"/>
</dbReference>
<feature type="domain" description="Response regulatory" evidence="3">
    <location>
        <begin position="263"/>
        <end position="386"/>
    </location>
</feature>
<dbReference type="SUPFAM" id="SSF52172">
    <property type="entry name" value="CheY-like"/>
    <property type="match status" value="1"/>
</dbReference>
<dbReference type="PANTHER" id="PTHR36304">
    <property type="entry name" value="DOMAIN GTPASE-ACTIVATING PROTEIN, PUTATIVE-RELATED-RELATED"/>
    <property type="match status" value="1"/>
</dbReference>
<dbReference type="SMART" id="SM00448">
    <property type="entry name" value="REC"/>
    <property type="match status" value="1"/>
</dbReference>
<dbReference type="OrthoDB" id="9812510at2"/>
<dbReference type="GO" id="GO:0000160">
    <property type="term" value="P:phosphorelay signal transduction system"/>
    <property type="evidence" value="ECO:0007669"/>
    <property type="project" value="InterPro"/>
</dbReference>
<dbReference type="InterPro" id="IPR029016">
    <property type="entry name" value="GAF-like_dom_sf"/>
</dbReference>
<dbReference type="InterPro" id="IPR001789">
    <property type="entry name" value="Sig_transdc_resp-reg_receiver"/>
</dbReference>
<keyword evidence="1" id="KW-0597">Phosphoprotein</keyword>
<protein>
    <submittedName>
        <fullName evidence="4">Response regulator receiver protein</fullName>
    </submittedName>
</protein>
<evidence type="ECO:0000259" key="3">
    <source>
        <dbReference type="PROSITE" id="PS50110"/>
    </source>
</evidence>
<evidence type="ECO:0000256" key="1">
    <source>
        <dbReference type="PROSITE-ProRule" id="PRU00169"/>
    </source>
</evidence>
<evidence type="ECO:0000256" key="2">
    <source>
        <dbReference type="SAM" id="MobiDB-lite"/>
    </source>
</evidence>
<feature type="compositionally biased region" description="Low complexity" evidence="2">
    <location>
        <begin position="230"/>
        <end position="249"/>
    </location>
</feature>
<sequence length="604" mass="65722">MSLVGNLEDLGLGEILQIVSLSRRSGVLSLESRGREARVIFRNGQVIRATSTTFQQNLGEVLIQQGVIDLAILKRALSIQAEEGYSQLLGGIMIDRFGVSADAIEVVVREQIENVVYSLFAWAEGTFEFELQEVSEADNAKLDPVQFMLKQGLNPQYLAMEGSRIIDEQRHRGESGEEWEAPAAPEETLDLAFDLLQDAPSQATASAAPIPTPDFPPQQPDERQEAQLLSADPFDSASAPAETAAPIEAAEAEEPAAEKAPNRLVLVDDDPETLAALALVLEREGYLVDAMEKGEDALIRVDSLYREGLQPTVVVDLIMPRMDGTGILGGLELMELVRNNFPEVPLLGLSDFHNDEAQKKLRSMGIPILIKPLKGELEDALEVFAPRLLKALGNLTAVEELSFSSVNIGDELRLELGEEPALAAPHGNQSTGISQLRGMLEELNNPQLGGGIILLVLRFAAEFVNRAVVLLVKKESVQGLGQFGLQDKDGSADYRIRNLSIPKGEPSLFTEVLETRFPVKGEVEPSHWSDYFLEQLGGGRPAEVFVGPIVSEGKVVAVLYGDNLPEAKPVGDTDSLEIFLSQAGIAMEKALLQRRLQDQGRGEI</sequence>
<dbReference type="EMBL" id="CP001661">
    <property type="protein sequence ID" value="ACT16827.1"/>
    <property type="molecule type" value="Genomic_DNA"/>
</dbReference>
<dbReference type="KEGG" id="gem:GM21_0753"/>
<reference evidence="4" key="1">
    <citation type="submission" date="2009-07" db="EMBL/GenBank/DDBJ databases">
        <title>Complete sequence of Geobacter sp. M21.</title>
        <authorList>
            <consortium name="US DOE Joint Genome Institute"/>
            <person name="Lucas S."/>
            <person name="Copeland A."/>
            <person name="Lapidus A."/>
            <person name="Glavina del Rio T."/>
            <person name="Dalin E."/>
            <person name="Tice H."/>
            <person name="Bruce D."/>
            <person name="Goodwin L."/>
            <person name="Pitluck S."/>
            <person name="Saunders E."/>
            <person name="Brettin T."/>
            <person name="Detter J.C."/>
            <person name="Han C."/>
            <person name="Larimer F."/>
            <person name="Land M."/>
            <person name="Hauser L."/>
            <person name="Kyrpides N."/>
            <person name="Ovchinnikova G."/>
            <person name="Lovley D."/>
        </authorList>
    </citation>
    <scope>NUCLEOTIDE SEQUENCE [LARGE SCALE GENOMIC DNA]</scope>
    <source>
        <strain evidence="4">M21</strain>
    </source>
</reference>